<dbReference type="GO" id="GO:0046983">
    <property type="term" value="F:protein dimerization activity"/>
    <property type="evidence" value="ECO:0007669"/>
    <property type="project" value="InterPro"/>
</dbReference>
<evidence type="ECO:0000259" key="6">
    <source>
        <dbReference type="PROSITE" id="PS50888"/>
    </source>
</evidence>
<dbReference type="Pfam" id="PF00010">
    <property type="entry name" value="HLH"/>
    <property type="match status" value="1"/>
</dbReference>
<dbReference type="InterPro" id="IPR011598">
    <property type="entry name" value="bHLH_dom"/>
</dbReference>
<dbReference type="Gene3D" id="4.10.280.10">
    <property type="entry name" value="Helix-loop-helix DNA-binding domain"/>
    <property type="match status" value="1"/>
</dbReference>
<evidence type="ECO:0000256" key="3">
    <source>
        <dbReference type="ARBA" id="ARBA00023163"/>
    </source>
</evidence>
<dbReference type="EMBL" id="KI631651">
    <property type="protein sequence ID" value="EYU26530.1"/>
    <property type="molecule type" value="Genomic_DNA"/>
</dbReference>
<keyword evidence="3" id="KW-0804">Transcription</keyword>
<feature type="domain" description="BHLH" evidence="6">
    <location>
        <begin position="1"/>
        <end position="52"/>
    </location>
</feature>
<feature type="non-terminal residue" evidence="7">
    <location>
        <position position="159"/>
    </location>
</feature>
<accession>A0A022QJ63</accession>
<dbReference type="PROSITE" id="PS50888">
    <property type="entry name" value="BHLH"/>
    <property type="match status" value="1"/>
</dbReference>
<evidence type="ECO:0000313" key="8">
    <source>
        <dbReference type="Proteomes" id="UP000030748"/>
    </source>
</evidence>
<reference evidence="7 8" key="1">
    <citation type="journal article" date="2013" name="Proc. Natl. Acad. Sci. U.S.A.">
        <title>Fine-scale variation in meiotic recombination in Mimulus inferred from population shotgun sequencing.</title>
        <authorList>
            <person name="Hellsten U."/>
            <person name="Wright K.M."/>
            <person name="Jenkins J."/>
            <person name="Shu S."/>
            <person name="Yuan Y."/>
            <person name="Wessler S.R."/>
            <person name="Schmutz J."/>
            <person name="Willis J.H."/>
            <person name="Rokhsar D.S."/>
        </authorList>
    </citation>
    <scope>NUCLEOTIDE SEQUENCE [LARGE SCALE GENOMIC DNA]</scope>
    <source>
        <strain evidence="8">cv. DUN x IM62</strain>
    </source>
</reference>
<organism evidence="7 8">
    <name type="scientific">Erythranthe guttata</name>
    <name type="common">Yellow monkey flower</name>
    <name type="synonym">Mimulus guttatus</name>
    <dbReference type="NCBI Taxonomy" id="4155"/>
    <lineage>
        <taxon>Eukaryota</taxon>
        <taxon>Viridiplantae</taxon>
        <taxon>Streptophyta</taxon>
        <taxon>Embryophyta</taxon>
        <taxon>Tracheophyta</taxon>
        <taxon>Spermatophyta</taxon>
        <taxon>Magnoliopsida</taxon>
        <taxon>eudicotyledons</taxon>
        <taxon>Gunneridae</taxon>
        <taxon>Pentapetalae</taxon>
        <taxon>asterids</taxon>
        <taxon>lamiids</taxon>
        <taxon>Lamiales</taxon>
        <taxon>Phrymaceae</taxon>
        <taxon>Erythranthe</taxon>
    </lineage>
</organism>
<keyword evidence="4" id="KW-0539">Nucleus</keyword>
<name>A0A022QJ63_ERYGU</name>
<dbReference type="SUPFAM" id="SSF47459">
    <property type="entry name" value="HLH, helix-loop-helix DNA-binding domain"/>
    <property type="match status" value="1"/>
</dbReference>
<dbReference type="AlphaFoldDB" id="A0A022QJ63"/>
<protein>
    <recommendedName>
        <fullName evidence="6">BHLH domain-containing protein</fullName>
    </recommendedName>
</protein>
<dbReference type="GO" id="GO:0000981">
    <property type="term" value="F:DNA-binding transcription factor activity, RNA polymerase II-specific"/>
    <property type="evidence" value="ECO:0000318"/>
    <property type="project" value="GO_Central"/>
</dbReference>
<keyword evidence="5" id="KW-0175">Coiled coil</keyword>
<dbReference type="InterPro" id="IPR015660">
    <property type="entry name" value="MASH1/Ascl1a-like"/>
</dbReference>
<sequence>MEHNAKERIRRMKLNASYLALRELMPRSRRSSKKRWAAPAIVDKVLEYIPELKSEIEALRSKKESANIIISAAKNKNIIPTSKCQLIPAVLLNKINQEEATVQISIARSEGEEYDQNGYLTSLFTNLLQRLEDEGICVKNASTLYVYESRLICYNLHIQ</sequence>
<dbReference type="GO" id="GO:0006357">
    <property type="term" value="P:regulation of transcription by RNA polymerase II"/>
    <property type="evidence" value="ECO:0000318"/>
    <property type="project" value="GO_Central"/>
</dbReference>
<dbReference type="GO" id="GO:0000977">
    <property type="term" value="F:RNA polymerase II transcription regulatory region sequence-specific DNA binding"/>
    <property type="evidence" value="ECO:0000318"/>
    <property type="project" value="GO_Central"/>
</dbReference>
<gene>
    <name evidence="7" type="ORF">MIMGU_mgv1a021446mg</name>
</gene>
<evidence type="ECO:0000256" key="2">
    <source>
        <dbReference type="ARBA" id="ARBA00023015"/>
    </source>
</evidence>
<dbReference type="InterPro" id="IPR036638">
    <property type="entry name" value="HLH_DNA-bd_sf"/>
</dbReference>
<dbReference type="eggNOG" id="ENOG502S1VN">
    <property type="taxonomic scope" value="Eukaryota"/>
</dbReference>
<proteinExistence type="predicted"/>
<comment type="subcellular location">
    <subcellularLocation>
        <location evidence="1">Nucleus</location>
    </subcellularLocation>
</comment>
<evidence type="ECO:0000256" key="1">
    <source>
        <dbReference type="ARBA" id="ARBA00004123"/>
    </source>
</evidence>
<feature type="coiled-coil region" evidence="5">
    <location>
        <begin position="49"/>
        <end position="76"/>
    </location>
</feature>
<evidence type="ECO:0000313" key="7">
    <source>
        <dbReference type="EMBL" id="EYU26530.1"/>
    </source>
</evidence>
<evidence type="ECO:0000256" key="4">
    <source>
        <dbReference type="ARBA" id="ARBA00023242"/>
    </source>
</evidence>
<dbReference type="Proteomes" id="UP000030748">
    <property type="component" value="Unassembled WGS sequence"/>
</dbReference>
<dbReference type="SMART" id="SM00353">
    <property type="entry name" value="HLH"/>
    <property type="match status" value="1"/>
</dbReference>
<keyword evidence="8" id="KW-1185">Reference proteome</keyword>
<dbReference type="PANTHER" id="PTHR13935:SF104">
    <property type="entry name" value="TRANSCRIPTION FACTOR BHLH160"/>
    <property type="match status" value="1"/>
</dbReference>
<dbReference type="GO" id="GO:0090575">
    <property type="term" value="C:RNA polymerase II transcription regulator complex"/>
    <property type="evidence" value="ECO:0000318"/>
    <property type="project" value="GO_Central"/>
</dbReference>
<dbReference type="PANTHER" id="PTHR13935">
    <property type="entry name" value="ACHAETE-SCUTE TRANSCRIPTION FACTOR-RELATED"/>
    <property type="match status" value="1"/>
</dbReference>
<evidence type="ECO:0000256" key="5">
    <source>
        <dbReference type="SAM" id="Coils"/>
    </source>
</evidence>
<keyword evidence="2" id="KW-0805">Transcription regulation</keyword>
<dbReference type="STRING" id="4155.A0A022QJ63"/>